<dbReference type="InterPro" id="IPR050942">
    <property type="entry name" value="F-box_BR-signaling"/>
</dbReference>
<gene>
    <name evidence="2" type="ORF">F3Y22_tig00110209pilonHSYRG00148</name>
</gene>
<organism evidence="2 3">
    <name type="scientific">Hibiscus syriacus</name>
    <name type="common">Rose of Sharon</name>
    <dbReference type="NCBI Taxonomy" id="106335"/>
    <lineage>
        <taxon>Eukaryota</taxon>
        <taxon>Viridiplantae</taxon>
        <taxon>Streptophyta</taxon>
        <taxon>Embryophyta</taxon>
        <taxon>Tracheophyta</taxon>
        <taxon>Spermatophyta</taxon>
        <taxon>Magnoliopsida</taxon>
        <taxon>eudicotyledons</taxon>
        <taxon>Gunneridae</taxon>
        <taxon>Pentapetalae</taxon>
        <taxon>rosids</taxon>
        <taxon>malvids</taxon>
        <taxon>Malvales</taxon>
        <taxon>Malvaceae</taxon>
        <taxon>Malvoideae</taxon>
        <taxon>Hibiscus</taxon>
    </lineage>
</organism>
<accession>A0A6A3BBQ1</accession>
<protein>
    <recommendedName>
        <fullName evidence="1">KIB1-4 beta-propeller domain-containing protein</fullName>
    </recommendedName>
</protein>
<dbReference type="AlphaFoldDB" id="A0A6A3BBQ1"/>
<sequence length="125" mass="14168">MRDSFVKKIVLSANPSEELRFVAVAILNRTGELAYCRNGDDSWRFIPGENSSLSLSATDFTGYMGNCIYFTDDYSESNYDGAFGEHDIGIYKLWDRSIEPLPCYPRNSVFTLRCPTLLWVTPSPC</sequence>
<name>A0A6A3BBQ1_HIBSY</name>
<dbReference type="PANTHER" id="PTHR44259:SF114">
    <property type="entry name" value="OS06G0707300 PROTEIN"/>
    <property type="match status" value="1"/>
</dbReference>
<feature type="domain" description="KIB1-4 beta-propeller" evidence="1">
    <location>
        <begin position="2"/>
        <end position="48"/>
    </location>
</feature>
<proteinExistence type="predicted"/>
<keyword evidence="3" id="KW-1185">Reference proteome</keyword>
<dbReference type="Pfam" id="PF03478">
    <property type="entry name" value="Beta-prop_KIB1-4"/>
    <property type="match status" value="1"/>
</dbReference>
<comment type="caution">
    <text evidence="2">The sequence shown here is derived from an EMBL/GenBank/DDBJ whole genome shotgun (WGS) entry which is preliminary data.</text>
</comment>
<dbReference type="Proteomes" id="UP000436088">
    <property type="component" value="Unassembled WGS sequence"/>
</dbReference>
<evidence type="ECO:0000313" key="2">
    <source>
        <dbReference type="EMBL" id="KAE8713477.1"/>
    </source>
</evidence>
<dbReference type="InterPro" id="IPR005174">
    <property type="entry name" value="KIB1-4_b-propeller"/>
</dbReference>
<reference evidence="2" key="1">
    <citation type="submission" date="2019-09" db="EMBL/GenBank/DDBJ databases">
        <title>Draft genome information of white flower Hibiscus syriacus.</title>
        <authorList>
            <person name="Kim Y.-M."/>
        </authorList>
    </citation>
    <scope>NUCLEOTIDE SEQUENCE [LARGE SCALE GENOMIC DNA]</scope>
    <source>
        <strain evidence="2">YM2019G1</strain>
    </source>
</reference>
<evidence type="ECO:0000313" key="3">
    <source>
        <dbReference type="Proteomes" id="UP000436088"/>
    </source>
</evidence>
<dbReference type="EMBL" id="VEPZ02000877">
    <property type="protein sequence ID" value="KAE8713477.1"/>
    <property type="molecule type" value="Genomic_DNA"/>
</dbReference>
<dbReference type="PANTHER" id="PTHR44259">
    <property type="entry name" value="OS07G0183000 PROTEIN-RELATED"/>
    <property type="match status" value="1"/>
</dbReference>
<evidence type="ECO:0000259" key="1">
    <source>
        <dbReference type="Pfam" id="PF03478"/>
    </source>
</evidence>